<name>A0A1F6CSQ2_9BACT</name>
<accession>A0A1F6CSQ2</accession>
<dbReference type="AlphaFoldDB" id="A0A1F6CSQ2"/>
<reference evidence="1 2" key="1">
    <citation type="journal article" date="2016" name="Nat. Commun.">
        <title>Thousands of microbial genomes shed light on interconnected biogeochemical processes in an aquifer system.</title>
        <authorList>
            <person name="Anantharaman K."/>
            <person name="Brown C.T."/>
            <person name="Hug L.A."/>
            <person name="Sharon I."/>
            <person name="Castelle C.J."/>
            <person name="Probst A.J."/>
            <person name="Thomas B.C."/>
            <person name="Singh A."/>
            <person name="Wilkins M.J."/>
            <person name="Karaoz U."/>
            <person name="Brodie E.L."/>
            <person name="Williams K.H."/>
            <person name="Hubbard S.S."/>
            <person name="Banfield J.F."/>
        </authorList>
    </citation>
    <scope>NUCLEOTIDE SEQUENCE [LARGE SCALE GENOMIC DNA]</scope>
</reference>
<evidence type="ECO:0000313" key="2">
    <source>
        <dbReference type="Proteomes" id="UP000176445"/>
    </source>
</evidence>
<dbReference type="Proteomes" id="UP000176445">
    <property type="component" value="Unassembled WGS sequence"/>
</dbReference>
<evidence type="ECO:0000313" key="1">
    <source>
        <dbReference type="EMBL" id="OGG52147.1"/>
    </source>
</evidence>
<dbReference type="EMBL" id="MFKW01000001">
    <property type="protein sequence ID" value="OGG52147.1"/>
    <property type="molecule type" value="Genomic_DNA"/>
</dbReference>
<organism evidence="1 2">
    <name type="scientific">Candidatus Kaiserbacteria bacterium RIFCSPHIGHO2_01_FULL_54_36b</name>
    <dbReference type="NCBI Taxonomy" id="1798483"/>
    <lineage>
        <taxon>Bacteria</taxon>
        <taxon>Candidatus Kaiseribacteriota</taxon>
    </lineage>
</organism>
<proteinExistence type="predicted"/>
<sequence>MDDPINESKQMLSSVGWSDENRTLKTQKEWRNEFESKDWIHLCCVTFCRSTGLQRRRRD</sequence>
<comment type="caution">
    <text evidence="1">The sequence shown here is derived from an EMBL/GenBank/DDBJ whole genome shotgun (WGS) entry which is preliminary data.</text>
</comment>
<protein>
    <submittedName>
        <fullName evidence="1">Uncharacterized protein</fullName>
    </submittedName>
</protein>
<gene>
    <name evidence="1" type="ORF">A2704_02060</name>
</gene>